<evidence type="ECO:0000256" key="1">
    <source>
        <dbReference type="SAM" id="Coils"/>
    </source>
</evidence>
<dbReference type="Proteomes" id="UP000198521">
    <property type="component" value="Unassembled WGS sequence"/>
</dbReference>
<evidence type="ECO:0000313" key="3">
    <source>
        <dbReference type="Proteomes" id="UP000198521"/>
    </source>
</evidence>
<protein>
    <recommendedName>
        <fullName evidence="4">Viral A-type inclusion protein</fullName>
    </recommendedName>
</protein>
<gene>
    <name evidence="2" type="ORF">SAMN04487910_4682</name>
</gene>
<dbReference type="AlphaFoldDB" id="A0A1H7X8L9"/>
<keyword evidence="3" id="KW-1185">Reference proteome</keyword>
<dbReference type="STRING" id="1038014.SAMN04487910_4682"/>
<dbReference type="RefSeq" id="WP_091412888.1">
    <property type="nucleotide sequence ID" value="NZ_FOAB01000013.1"/>
</dbReference>
<organism evidence="2 3">
    <name type="scientific">Aquimarina amphilecti</name>
    <dbReference type="NCBI Taxonomy" id="1038014"/>
    <lineage>
        <taxon>Bacteria</taxon>
        <taxon>Pseudomonadati</taxon>
        <taxon>Bacteroidota</taxon>
        <taxon>Flavobacteriia</taxon>
        <taxon>Flavobacteriales</taxon>
        <taxon>Flavobacteriaceae</taxon>
        <taxon>Aquimarina</taxon>
    </lineage>
</organism>
<accession>A0A1H7X8L9</accession>
<sequence length="146" mass="16910">MKTKNVYFIILIAGLLTNFSCNQLSKEEQEFDALMQKVIDVHDEVMPKMGPMSTLIKELEPKIDTTSVGKSYEKAQKDLKDSYDFMMDWMSDFSSKFPHGEENTVDDLEKFTAKMKMLQEEEIKVNKLKQQINLSITNAEKLLKKS</sequence>
<dbReference type="OrthoDB" id="1436925at2"/>
<reference evidence="2 3" key="1">
    <citation type="submission" date="2016-10" db="EMBL/GenBank/DDBJ databases">
        <authorList>
            <person name="de Groot N.N."/>
        </authorList>
    </citation>
    <scope>NUCLEOTIDE SEQUENCE [LARGE SCALE GENOMIC DNA]</scope>
    <source>
        <strain evidence="2 3">DSM 25232</strain>
    </source>
</reference>
<dbReference type="EMBL" id="FOAB01000013">
    <property type="protein sequence ID" value="SEM30176.1"/>
    <property type="molecule type" value="Genomic_DNA"/>
</dbReference>
<feature type="coiled-coil region" evidence="1">
    <location>
        <begin position="101"/>
        <end position="145"/>
    </location>
</feature>
<evidence type="ECO:0000313" key="2">
    <source>
        <dbReference type="EMBL" id="SEM30176.1"/>
    </source>
</evidence>
<keyword evidence="1" id="KW-0175">Coiled coil</keyword>
<name>A0A1H7X8L9_AQUAM</name>
<proteinExistence type="predicted"/>
<evidence type="ECO:0008006" key="4">
    <source>
        <dbReference type="Google" id="ProtNLM"/>
    </source>
</evidence>